<dbReference type="CDD" id="cd06206">
    <property type="entry name" value="bifunctional_CYPOR"/>
    <property type="match status" value="1"/>
</dbReference>
<evidence type="ECO:0000256" key="17">
    <source>
        <dbReference type="PIRSR" id="PIRSR000209-1"/>
    </source>
</evidence>
<dbReference type="InterPro" id="IPR036396">
    <property type="entry name" value="Cyt_P450_sf"/>
</dbReference>
<dbReference type="Gene3D" id="3.40.50.80">
    <property type="entry name" value="Nucleotide-binding domain of ferredoxin-NADP reductase (FNR) module"/>
    <property type="match status" value="1"/>
</dbReference>
<dbReference type="EMBL" id="ML769589">
    <property type="protein sequence ID" value="KAE9392731.1"/>
    <property type="molecule type" value="Genomic_DNA"/>
</dbReference>
<evidence type="ECO:0000256" key="11">
    <source>
        <dbReference type="ARBA" id="ARBA00022857"/>
    </source>
</evidence>
<dbReference type="Pfam" id="PF00067">
    <property type="entry name" value="p450"/>
    <property type="match status" value="1"/>
</dbReference>
<comment type="cofactor">
    <cofactor evidence="1">
        <name>FMN</name>
        <dbReference type="ChEBI" id="CHEBI:58210"/>
    </cofactor>
</comment>
<dbReference type="InterPro" id="IPR001433">
    <property type="entry name" value="OxRdtase_FAD/NAD-bd"/>
</dbReference>
<dbReference type="InterPro" id="IPR023206">
    <property type="entry name" value="Bifunctional_P450_P450_red"/>
</dbReference>
<dbReference type="Gene3D" id="3.40.50.360">
    <property type="match status" value="1"/>
</dbReference>
<dbReference type="InterPro" id="IPR017938">
    <property type="entry name" value="Riboflavin_synthase-like_b-brl"/>
</dbReference>
<dbReference type="GO" id="GO:0005506">
    <property type="term" value="F:iron ion binding"/>
    <property type="evidence" value="ECO:0007669"/>
    <property type="project" value="InterPro"/>
</dbReference>
<dbReference type="PRINTS" id="PR00385">
    <property type="entry name" value="P450"/>
</dbReference>
<comment type="catalytic activity">
    <reaction evidence="16">
        <text>2 oxidized [cytochrome P450] + NADPH = 2 reduced [cytochrome P450] + NADP(+) + H(+)</text>
        <dbReference type="Rhea" id="RHEA:24040"/>
        <dbReference type="Rhea" id="RHEA-COMP:14627"/>
        <dbReference type="Rhea" id="RHEA-COMP:14628"/>
        <dbReference type="ChEBI" id="CHEBI:15378"/>
        <dbReference type="ChEBI" id="CHEBI:55376"/>
        <dbReference type="ChEBI" id="CHEBI:57783"/>
        <dbReference type="ChEBI" id="CHEBI:58349"/>
        <dbReference type="ChEBI" id="CHEBI:60344"/>
        <dbReference type="EC" id="1.6.2.4"/>
    </reaction>
</comment>
<evidence type="ECO:0000313" key="21">
    <source>
        <dbReference type="Proteomes" id="UP000799118"/>
    </source>
</evidence>
<evidence type="ECO:0000256" key="12">
    <source>
        <dbReference type="ARBA" id="ARBA00023002"/>
    </source>
</evidence>
<dbReference type="AlphaFoldDB" id="A0A6A4H3S6"/>
<evidence type="ECO:0000256" key="6">
    <source>
        <dbReference type="ARBA" id="ARBA00022617"/>
    </source>
</evidence>
<dbReference type="Gene3D" id="1.20.990.10">
    <property type="entry name" value="NADPH-cytochrome p450 Reductase, Chain A, domain 3"/>
    <property type="match status" value="1"/>
</dbReference>
<evidence type="ECO:0000256" key="10">
    <source>
        <dbReference type="ARBA" id="ARBA00022827"/>
    </source>
</evidence>
<name>A0A6A4H3S6_9AGAR</name>
<dbReference type="PANTHER" id="PTHR19384">
    <property type="entry name" value="NITRIC OXIDE SYNTHASE-RELATED"/>
    <property type="match status" value="1"/>
</dbReference>
<dbReference type="SUPFAM" id="SSF48264">
    <property type="entry name" value="Cytochrome P450"/>
    <property type="match status" value="1"/>
</dbReference>
<dbReference type="InterPro" id="IPR001128">
    <property type="entry name" value="Cyt_P450"/>
</dbReference>
<dbReference type="OrthoDB" id="1470350at2759"/>
<evidence type="ECO:0000313" key="20">
    <source>
        <dbReference type="EMBL" id="KAE9392731.1"/>
    </source>
</evidence>
<comment type="catalytic activity">
    <reaction evidence="15">
        <text>an organic molecule + reduced [NADPH--hemoprotein reductase] + O2 = an alcohol + oxidized [NADPH--hemoprotein reductase] + H2O + H(+)</text>
        <dbReference type="Rhea" id="RHEA:17149"/>
        <dbReference type="Rhea" id="RHEA-COMP:11964"/>
        <dbReference type="Rhea" id="RHEA-COMP:11965"/>
        <dbReference type="ChEBI" id="CHEBI:15377"/>
        <dbReference type="ChEBI" id="CHEBI:15378"/>
        <dbReference type="ChEBI" id="CHEBI:15379"/>
        <dbReference type="ChEBI" id="CHEBI:30879"/>
        <dbReference type="ChEBI" id="CHEBI:57618"/>
        <dbReference type="ChEBI" id="CHEBI:58210"/>
        <dbReference type="ChEBI" id="CHEBI:142491"/>
        <dbReference type="EC" id="1.14.14.1"/>
    </reaction>
</comment>
<dbReference type="SUPFAM" id="SSF52343">
    <property type="entry name" value="Ferredoxin reductase-like, C-terminal NADP-linked domain"/>
    <property type="match status" value="1"/>
</dbReference>
<dbReference type="FunFam" id="2.40.30.10:FF:000198">
    <property type="entry name" value="Bifunctional cytochrome P450/NADPH--P450 reductase"/>
    <property type="match status" value="1"/>
</dbReference>
<keyword evidence="12" id="KW-0560">Oxidoreductase</keyword>
<dbReference type="PROSITE" id="PS51384">
    <property type="entry name" value="FAD_FR"/>
    <property type="match status" value="1"/>
</dbReference>
<evidence type="ECO:0000256" key="13">
    <source>
        <dbReference type="ARBA" id="ARBA00023004"/>
    </source>
</evidence>
<reference evidence="20" key="1">
    <citation type="journal article" date="2019" name="Environ. Microbiol.">
        <title>Fungal ecological strategies reflected in gene transcription - a case study of two litter decomposers.</title>
        <authorList>
            <person name="Barbi F."/>
            <person name="Kohler A."/>
            <person name="Barry K."/>
            <person name="Baskaran P."/>
            <person name="Daum C."/>
            <person name="Fauchery L."/>
            <person name="Ihrmark K."/>
            <person name="Kuo A."/>
            <person name="LaButti K."/>
            <person name="Lipzen A."/>
            <person name="Morin E."/>
            <person name="Grigoriev I.V."/>
            <person name="Henrissat B."/>
            <person name="Lindahl B."/>
            <person name="Martin F."/>
        </authorList>
    </citation>
    <scope>NUCLEOTIDE SEQUENCE</scope>
    <source>
        <strain evidence="20">JB14</strain>
    </source>
</reference>
<keyword evidence="13 17" id="KW-0408">Iron</keyword>
<organism evidence="20 21">
    <name type="scientific">Gymnopus androsaceus JB14</name>
    <dbReference type="NCBI Taxonomy" id="1447944"/>
    <lineage>
        <taxon>Eukaryota</taxon>
        <taxon>Fungi</taxon>
        <taxon>Dikarya</taxon>
        <taxon>Basidiomycota</taxon>
        <taxon>Agaricomycotina</taxon>
        <taxon>Agaricomycetes</taxon>
        <taxon>Agaricomycetidae</taxon>
        <taxon>Agaricales</taxon>
        <taxon>Marasmiineae</taxon>
        <taxon>Omphalotaceae</taxon>
        <taxon>Gymnopus</taxon>
    </lineage>
</organism>
<dbReference type="InterPro" id="IPR003097">
    <property type="entry name" value="CysJ-like_FAD-binding"/>
</dbReference>
<evidence type="ECO:0000256" key="14">
    <source>
        <dbReference type="ARBA" id="ARBA00023033"/>
    </source>
</evidence>
<dbReference type="Pfam" id="PF00258">
    <property type="entry name" value="Flavodoxin_1"/>
    <property type="match status" value="1"/>
</dbReference>
<proteinExistence type="inferred from homology"/>
<evidence type="ECO:0000256" key="8">
    <source>
        <dbReference type="ARBA" id="ARBA00022643"/>
    </source>
</evidence>
<dbReference type="GO" id="GO:0020037">
    <property type="term" value="F:heme binding"/>
    <property type="evidence" value="ECO:0007669"/>
    <property type="project" value="InterPro"/>
</dbReference>
<keyword evidence="10" id="KW-0274">FAD</keyword>
<dbReference type="GO" id="GO:0050660">
    <property type="term" value="F:flavin adenine dinucleotide binding"/>
    <property type="evidence" value="ECO:0007669"/>
    <property type="project" value="TreeGrafter"/>
</dbReference>
<evidence type="ECO:0000256" key="7">
    <source>
        <dbReference type="ARBA" id="ARBA00022630"/>
    </source>
</evidence>
<dbReference type="GO" id="GO:0010181">
    <property type="term" value="F:FMN binding"/>
    <property type="evidence" value="ECO:0007669"/>
    <property type="project" value="InterPro"/>
</dbReference>
<dbReference type="CDD" id="cd11068">
    <property type="entry name" value="CYP120A1"/>
    <property type="match status" value="1"/>
</dbReference>
<dbReference type="PROSITE" id="PS50902">
    <property type="entry name" value="FLAVODOXIN_LIKE"/>
    <property type="match status" value="1"/>
</dbReference>
<evidence type="ECO:0000256" key="5">
    <source>
        <dbReference type="ARBA" id="ARBA00022448"/>
    </source>
</evidence>
<dbReference type="InterPro" id="IPR017927">
    <property type="entry name" value="FAD-bd_FR_type"/>
</dbReference>
<keyword evidence="11" id="KW-0521">NADP</keyword>
<feature type="domain" description="Flavodoxin-like" evidence="18">
    <location>
        <begin position="493"/>
        <end position="633"/>
    </location>
</feature>
<dbReference type="GO" id="GO:0005829">
    <property type="term" value="C:cytosol"/>
    <property type="evidence" value="ECO:0007669"/>
    <property type="project" value="TreeGrafter"/>
</dbReference>
<evidence type="ECO:0000256" key="3">
    <source>
        <dbReference type="ARBA" id="ARBA00001974"/>
    </source>
</evidence>
<keyword evidence="21" id="KW-1185">Reference proteome</keyword>
<dbReference type="PROSITE" id="PS00086">
    <property type="entry name" value="CYTOCHROME_P450"/>
    <property type="match status" value="1"/>
</dbReference>
<dbReference type="Pfam" id="PF00667">
    <property type="entry name" value="FAD_binding_1"/>
    <property type="match status" value="1"/>
</dbReference>
<protein>
    <submittedName>
        <fullName evidence="20">Fatty acid hydroxylase</fullName>
    </submittedName>
</protein>
<keyword evidence="8" id="KW-0288">FMN</keyword>
<dbReference type="Gene3D" id="1.10.630.10">
    <property type="entry name" value="Cytochrome P450"/>
    <property type="match status" value="1"/>
</dbReference>
<dbReference type="SUPFAM" id="SSF52218">
    <property type="entry name" value="Flavoproteins"/>
    <property type="match status" value="1"/>
</dbReference>
<dbReference type="FunFam" id="1.10.630.10:FF:000040">
    <property type="entry name" value="Bifunctional cytochrome P450/NADPH--P450 reductase"/>
    <property type="match status" value="1"/>
</dbReference>
<dbReference type="PIRSF" id="PIRSF000209">
    <property type="entry name" value="Bifunctional_P450_P450R"/>
    <property type="match status" value="1"/>
</dbReference>
<dbReference type="Pfam" id="PF00175">
    <property type="entry name" value="NAD_binding_1"/>
    <property type="match status" value="1"/>
</dbReference>
<keyword evidence="6 17" id="KW-0349">Heme</keyword>
<dbReference type="GO" id="GO:0003958">
    <property type="term" value="F:NADPH-hemoprotein reductase activity"/>
    <property type="evidence" value="ECO:0007669"/>
    <property type="project" value="UniProtKB-EC"/>
</dbReference>
<dbReference type="InterPro" id="IPR023173">
    <property type="entry name" value="NADPH_Cyt_P450_Rdtase_alpha"/>
</dbReference>
<dbReference type="PRINTS" id="PR00463">
    <property type="entry name" value="EP450I"/>
</dbReference>
<evidence type="ECO:0000256" key="4">
    <source>
        <dbReference type="ARBA" id="ARBA00010018"/>
    </source>
</evidence>
<feature type="domain" description="FAD-binding FR-type" evidence="19">
    <location>
        <begin position="670"/>
        <end position="900"/>
    </location>
</feature>
<evidence type="ECO:0000259" key="18">
    <source>
        <dbReference type="PROSITE" id="PS50902"/>
    </source>
</evidence>
<evidence type="ECO:0000259" key="19">
    <source>
        <dbReference type="PROSITE" id="PS51384"/>
    </source>
</evidence>
<gene>
    <name evidence="20" type="ORF">BT96DRAFT_1023436</name>
</gene>
<comment type="cofactor">
    <cofactor evidence="2 17">
        <name>heme</name>
        <dbReference type="ChEBI" id="CHEBI:30413"/>
    </cofactor>
</comment>
<dbReference type="InterPro" id="IPR002401">
    <property type="entry name" value="Cyt_P450_E_grp-I"/>
</dbReference>
<evidence type="ECO:0000256" key="15">
    <source>
        <dbReference type="ARBA" id="ARBA00047827"/>
    </source>
</evidence>
<dbReference type="PANTHER" id="PTHR19384:SF127">
    <property type="entry name" value="BIFUNCTIONAL CYTOCHROME P450_NADPH--P450 REDUCTASE"/>
    <property type="match status" value="1"/>
</dbReference>
<accession>A0A6A4H3S6</accession>
<dbReference type="InterPro" id="IPR017972">
    <property type="entry name" value="Cyt_P450_CS"/>
</dbReference>
<feature type="binding site" description="axial binding residue" evidence="17">
    <location>
        <position position="403"/>
    </location>
    <ligand>
        <name>heme</name>
        <dbReference type="ChEBI" id="CHEBI:30413"/>
    </ligand>
    <ligandPart>
        <name>Fe</name>
        <dbReference type="ChEBI" id="CHEBI:18248"/>
    </ligandPart>
</feature>
<keyword evidence="5" id="KW-0813">Transport</keyword>
<dbReference type="InterPro" id="IPR029039">
    <property type="entry name" value="Flavoprotein-like_sf"/>
</dbReference>
<dbReference type="GO" id="GO:0070330">
    <property type="term" value="F:aromatase activity"/>
    <property type="evidence" value="ECO:0007669"/>
    <property type="project" value="InterPro"/>
</dbReference>
<dbReference type="SUPFAM" id="SSF63380">
    <property type="entry name" value="Riboflavin synthase domain-like"/>
    <property type="match status" value="1"/>
</dbReference>
<evidence type="ECO:0000256" key="16">
    <source>
        <dbReference type="ARBA" id="ARBA00049342"/>
    </source>
</evidence>
<evidence type="ECO:0000256" key="9">
    <source>
        <dbReference type="ARBA" id="ARBA00022723"/>
    </source>
</evidence>
<dbReference type="InterPro" id="IPR008254">
    <property type="entry name" value="Flavodoxin/NO_synth"/>
</dbReference>
<sequence>MTTQIPQPPRIPFIGNVTQLDKELPTHGFILLAQQYGEIFKLDILGKESIFLNTQKLVNEASDEARFRKTVGGGLLQVRHLAGDGLFTAHQHEPNWGIAHRLLMPAFNTLAVRDMIEDMRDICDQVLLKWERFGPEHVIDPSDDLTRVALDTIALCSMSYRLNSFYTENQPPFAAAMTDFLKEASARASRPAIIQALMTGTTAKWEEDAKFMTDIGNRILEERKQNPVEKKDLLNTMLYSKDPKTGEGLPDDAIMKNLLTFLIAGHETSSGMMSFMTYYLIKNPETMRKLQAEVDEVLGGEPVQYQDLSKMVYLNALMRETLRLSPTAPGRTVSALEDTHLANGKYFIKKGSRVVVNTWVYQKDPKVWGEDAHEFRPERMLDGKFEALPPNAWQPFGFGMRGCIGRPFAWQEVSLVMASIVQKFDLSFVDPAYNLELKQALTVKPKDLFIRARLRNRSPQFRSTSTALPKQIQQSNVTVSAASSALSEARRPVYIFYGSNTGTSEAFAQRIANDAPNYGFAPKLGTLDSTTGHLPTDGPVIICTASYEGQPADNAARFVDWLSALKAEEFKGVRYAVFGCGNSDWAQTYQRIPTLVDTTLEERGAERLLTRGAGDSGEGTFFEVFDQFMSDLWMALTKAYSTVHSDSPSSGFVVDIVDSGTSRPAALRQTDAALGRVVENRILTKPGHPIKRHIEFELPEGSTYRAGDYLTILPQNPPRDVRRVLARFGLSNEQTVTISSVAPTFLPVDKPVLLAEILSGYVELSQPATTQDLRILIEATTNDTVRAELTKLKDSYQDTVLLRRLSALDLLEKYPKELNLDLSTYLRMLPPMRIRQYSISSSPLWNAQHVTLTVSVLEAEALSGEGKVFLGVASNYLSELVPGDRVQMSVRASAAAFHPPEDPSIPLVAYCTGSGLAPIRGFIQERALQKMSGREVGKILLFFGCRDPEADFLYCDDDLAEWTKLGVHKSKGSKYIQDRLWVDREDVVNAFNQKAQSFVCGSNKVAKAVKSQCAEILRSLRPNLDEVTAVAELETLLKGRFATDVFD</sequence>
<comment type="cofactor">
    <cofactor evidence="3">
        <name>FAD</name>
        <dbReference type="ChEBI" id="CHEBI:57692"/>
    </cofactor>
</comment>
<evidence type="ECO:0000256" key="2">
    <source>
        <dbReference type="ARBA" id="ARBA00001971"/>
    </source>
</evidence>
<dbReference type="Gene3D" id="2.40.30.10">
    <property type="entry name" value="Translation factors"/>
    <property type="match status" value="1"/>
</dbReference>
<keyword evidence="14" id="KW-0503">Monooxygenase</keyword>
<dbReference type="InterPro" id="IPR039261">
    <property type="entry name" value="FNR_nucleotide-bd"/>
</dbReference>
<keyword evidence="7" id="KW-0285">Flavoprotein</keyword>
<dbReference type="Proteomes" id="UP000799118">
    <property type="component" value="Unassembled WGS sequence"/>
</dbReference>
<comment type="similarity">
    <text evidence="4">In the N-terminal section; belongs to the cytochrome P450 family.</text>
</comment>
<evidence type="ECO:0000256" key="1">
    <source>
        <dbReference type="ARBA" id="ARBA00001917"/>
    </source>
</evidence>
<keyword evidence="9 17" id="KW-0479">Metal-binding</keyword>